<evidence type="ECO:0000313" key="2">
    <source>
        <dbReference type="Proteomes" id="UP001140066"/>
    </source>
</evidence>
<evidence type="ECO:0000313" key="1">
    <source>
        <dbReference type="EMBL" id="KAJ2788470.1"/>
    </source>
</evidence>
<keyword evidence="2" id="KW-1185">Reference proteome</keyword>
<protein>
    <submittedName>
        <fullName evidence="1">Uncharacterized protein</fullName>
    </submittedName>
</protein>
<reference evidence="1" key="1">
    <citation type="submission" date="2022-07" db="EMBL/GenBank/DDBJ databases">
        <title>Phylogenomic reconstructions and comparative analyses of Kickxellomycotina fungi.</title>
        <authorList>
            <person name="Reynolds N.K."/>
            <person name="Stajich J.E."/>
            <person name="Barry K."/>
            <person name="Grigoriev I.V."/>
            <person name="Crous P."/>
            <person name="Smith M.E."/>
        </authorList>
    </citation>
    <scope>NUCLEOTIDE SEQUENCE</scope>
    <source>
        <strain evidence="1">BCRC 34191</strain>
    </source>
</reference>
<sequence>QDTYGQLRRRAMATEKCTLIPEQLFDSQDAFISHVKHFALENGFNVRLDDVERDKGGSIRKRDIVCSSEGAPRGKEASGKREDSVGRSDVDDSEPMTPKTGGLAHSGAHRRKSMKTGCRWLARASRQSSGMWKMIMLRLEHNHPLTTRYELFQPAALVRTGDDASIGHATSAARAALLGGTYRGPSPEFKNLFLQMSTACTDLCWAAARHPETVTEVLSEIRRLIQHLDKHAEQEDYDMRARSALPASDNDDAAEPDAGDRPPGDSSLVMMGHSISDMINHRIAAQPQPAHFLGAPHMDAAPQLLARAQSRHAAEAQSPELLSTGAALSPPAPPAAPPAQSATGPVKRARGRPRKNPVGGEGRAAKAKAQKRDQTQQAPAPPAQPTPTPADLASLTHQIISQNAASPASVQRSIGASLALPPQPMQIHAHHSRAPMVGAGNAPPTGDARSHAAQRQGPVPQPQQSPTFFLGAAEGIGYPEHAAAAAAAANVEHAAAAAAAAEPNPNGPEAVGPAALYNYQKPSRPGWDPAAATAAAAFPQYPAAAYPAYAPPAANVVRGGLPSPAAVPAVPPAAATPVPRSAAISAISDPATNAPAPVDAPDAPAYWPPSSARPRAAADRDSSRLAKARLVSKAMAIDPGASSAESPHLSTVNPIAPAFPSYSSYQQQQQQSYYNYQQQRMEQQYHAEQPAEAVGAGSPPVSAISQLVISSTSAVPGATGYSQSALVGTAPNAKAGQRATAQASHQYQQYQQSHLLHHQQHQSQAQLIQMNRDQAAQINPYWILPRAQQQKQPQPDHLASASAQQQPAAVLSSLPPMAHGGDVLPGAGRRLDELQLNQYQGMNSWQM</sequence>
<comment type="caution">
    <text evidence="1">The sequence shown here is derived from an EMBL/GenBank/DDBJ whole genome shotgun (WGS) entry which is preliminary data.</text>
</comment>
<proteinExistence type="predicted"/>
<gene>
    <name evidence="1" type="ORF">GGI18_002930</name>
</gene>
<organism evidence="1 2">
    <name type="scientific">Coemansia linderi</name>
    <dbReference type="NCBI Taxonomy" id="2663919"/>
    <lineage>
        <taxon>Eukaryota</taxon>
        <taxon>Fungi</taxon>
        <taxon>Fungi incertae sedis</taxon>
        <taxon>Zoopagomycota</taxon>
        <taxon>Kickxellomycotina</taxon>
        <taxon>Kickxellomycetes</taxon>
        <taxon>Kickxellales</taxon>
        <taxon>Kickxellaceae</taxon>
        <taxon>Coemansia</taxon>
    </lineage>
</organism>
<feature type="non-terminal residue" evidence="1">
    <location>
        <position position="1"/>
    </location>
</feature>
<accession>A0ACC1KET0</accession>
<dbReference type="EMBL" id="JANBUK010000849">
    <property type="protein sequence ID" value="KAJ2788470.1"/>
    <property type="molecule type" value="Genomic_DNA"/>
</dbReference>
<name>A0ACC1KET0_9FUNG</name>
<dbReference type="Proteomes" id="UP001140066">
    <property type="component" value="Unassembled WGS sequence"/>
</dbReference>